<evidence type="ECO:0000313" key="1">
    <source>
        <dbReference type="EMBL" id="GAA3609536.1"/>
    </source>
</evidence>
<reference evidence="2" key="1">
    <citation type="journal article" date="2019" name="Int. J. Syst. Evol. Microbiol.">
        <title>The Global Catalogue of Microorganisms (GCM) 10K type strain sequencing project: providing services to taxonomists for standard genome sequencing and annotation.</title>
        <authorList>
            <consortium name="The Broad Institute Genomics Platform"/>
            <consortium name="The Broad Institute Genome Sequencing Center for Infectious Disease"/>
            <person name="Wu L."/>
            <person name="Ma J."/>
        </authorList>
    </citation>
    <scope>NUCLEOTIDE SEQUENCE [LARGE SCALE GENOMIC DNA]</scope>
    <source>
        <strain evidence="2">JCM 16902</strain>
    </source>
</reference>
<keyword evidence="2" id="KW-1185">Reference proteome</keyword>
<name>A0ABP6ZJI8_9ACTN</name>
<organism evidence="1 2">
    <name type="scientific">Kineosporia mesophila</name>
    <dbReference type="NCBI Taxonomy" id="566012"/>
    <lineage>
        <taxon>Bacteria</taxon>
        <taxon>Bacillati</taxon>
        <taxon>Actinomycetota</taxon>
        <taxon>Actinomycetes</taxon>
        <taxon>Kineosporiales</taxon>
        <taxon>Kineosporiaceae</taxon>
        <taxon>Kineosporia</taxon>
    </lineage>
</organism>
<gene>
    <name evidence="1" type="ORF">GCM10022223_27010</name>
</gene>
<sequence>MAVIKPRSAPDTELHHAVVQLRHDVEDLGEAISGLPHRLGTLTSSLDEVNSTLQRVERRSLEAQLAAQDLAALVKRLNARVEWLERNIRLQAEVPEVELDALDRRELELALIAEEGHLAKAGLLQAAGRSSLEAAVAAHAAALRQHAHHRDVVLATSEVLADSHREAPQHVAAAEEFEIAVTGMTETRTRMRDLAAPALEAAELLAADEENQVAVADVVTEGEQAWSALQNRLRVRIADAVGGGALLPSWFTSVLGPMPAAQDTRAWMDVATSLLAYRATYAVTDPILALGLPPVDGENPRRRAWYHQLRRQFDDLDRAATP</sequence>
<protein>
    <submittedName>
        <fullName evidence="1">Uncharacterized protein</fullName>
    </submittedName>
</protein>
<comment type="caution">
    <text evidence="1">The sequence shown here is derived from an EMBL/GenBank/DDBJ whole genome shotgun (WGS) entry which is preliminary data.</text>
</comment>
<dbReference type="RefSeq" id="WP_231483325.1">
    <property type="nucleotide sequence ID" value="NZ_BAAAZO010000003.1"/>
</dbReference>
<proteinExistence type="predicted"/>
<dbReference type="Proteomes" id="UP001501074">
    <property type="component" value="Unassembled WGS sequence"/>
</dbReference>
<evidence type="ECO:0000313" key="2">
    <source>
        <dbReference type="Proteomes" id="UP001501074"/>
    </source>
</evidence>
<accession>A0ABP6ZJI8</accession>
<dbReference type="EMBL" id="BAAAZO010000003">
    <property type="protein sequence ID" value="GAA3609536.1"/>
    <property type="molecule type" value="Genomic_DNA"/>
</dbReference>